<dbReference type="Gene3D" id="3.10.100.10">
    <property type="entry name" value="Mannose-Binding Protein A, subunit A"/>
    <property type="match status" value="1"/>
</dbReference>
<feature type="chain" id="PRO_5022212811" description="C-type lectin domain-containing protein" evidence="1">
    <location>
        <begin position="18"/>
        <end position="154"/>
    </location>
</feature>
<feature type="domain" description="C-type lectin" evidence="2">
    <location>
        <begin position="45"/>
        <end position="152"/>
    </location>
</feature>
<keyword evidence="4" id="KW-1185">Reference proteome</keyword>
<dbReference type="Pfam" id="PF00059">
    <property type="entry name" value="Lectin_C"/>
    <property type="match status" value="1"/>
</dbReference>
<dbReference type="InterPro" id="IPR016187">
    <property type="entry name" value="CTDL_fold"/>
</dbReference>
<protein>
    <recommendedName>
        <fullName evidence="2">C-type lectin domain-containing protein</fullName>
    </recommendedName>
</protein>
<feature type="signal peptide" evidence="1">
    <location>
        <begin position="1"/>
        <end position="17"/>
    </location>
</feature>
<evidence type="ECO:0000313" key="4">
    <source>
        <dbReference type="Proteomes" id="UP000321570"/>
    </source>
</evidence>
<organism evidence="3 4">
    <name type="scientific">Hymenolepis diminuta</name>
    <name type="common">Rat tapeworm</name>
    <dbReference type="NCBI Taxonomy" id="6216"/>
    <lineage>
        <taxon>Eukaryota</taxon>
        <taxon>Metazoa</taxon>
        <taxon>Spiralia</taxon>
        <taxon>Lophotrochozoa</taxon>
        <taxon>Platyhelminthes</taxon>
        <taxon>Cestoda</taxon>
        <taxon>Eucestoda</taxon>
        <taxon>Cyclophyllidea</taxon>
        <taxon>Hymenolepididae</taxon>
        <taxon>Hymenolepis</taxon>
    </lineage>
</organism>
<dbReference type="CDD" id="cd00037">
    <property type="entry name" value="CLECT"/>
    <property type="match status" value="1"/>
</dbReference>
<proteinExistence type="predicted"/>
<dbReference type="InterPro" id="IPR001304">
    <property type="entry name" value="C-type_lectin-like"/>
</dbReference>
<evidence type="ECO:0000259" key="2">
    <source>
        <dbReference type="PROSITE" id="PS50041"/>
    </source>
</evidence>
<dbReference type="Proteomes" id="UP000321570">
    <property type="component" value="Unassembled WGS sequence"/>
</dbReference>
<reference evidence="3 4" key="1">
    <citation type="submission" date="2019-07" db="EMBL/GenBank/DDBJ databases">
        <authorList>
            <person name="Jastrzebski P J."/>
            <person name="Paukszto L."/>
            <person name="Jastrzebski P J."/>
        </authorList>
    </citation>
    <scope>NUCLEOTIDE SEQUENCE [LARGE SCALE GENOMIC DNA]</scope>
    <source>
        <strain evidence="3 4">WMS-il1</strain>
    </source>
</reference>
<dbReference type="InterPro" id="IPR016186">
    <property type="entry name" value="C-type_lectin-like/link_sf"/>
</dbReference>
<dbReference type="SUPFAM" id="SSF56436">
    <property type="entry name" value="C-type lectin-like"/>
    <property type="match status" value="1"/>
</dbReference>
<accession>A0A564ZC61</accession>
<keyword evidence="1" id="KW-0732">Signal</keyword>
<dbReference type="AlphaFoldDB" id="A0A564ZC61"/>
<dbReference type="EMBL" id="CABIJS010000709">
    <property type="protein sequence ID" value="VUZ57081.1"/>
    <property type="molecule type" value="Genomic_DNA"/>
</dbReference>
<gene>
    <name evidence="3" type="ORF">WMSIL1_LOCUS14579</name>
</gene>
<evidence type="ECO:0000313" key="3">
    <source>
        <dbReference type="EMBL" id="VUZ57081.1"/>
    </source>
</evidence>
<evidence type="ECO:0000256" key="1">
    <source>
        <dbReference type="SAM" id="SignalP"/>
    </source>
</evidence>
<sequence length="154" mass="17822">MFMRIVFLICINQIFHGLGLEKCSTIWKAFTNPTTLNTDRGEVICANFCYFKSSANLTYSEGDSLCKSLNTKIFRIKNQEENDDLMTLINEPIFLLTQMTENNDFTNDGEPISYGKWDCDTFSKKRKKCVKRLKTGFMTTTDCDDHLMILCDLF</sequence>
<name>A0A564ZC61_HYMDI</name>
<dbReference type="PROSITE" id="PS50041">
    <property type="entry name" value="C_TYPE_LECTIN_2"/>
    <property type="match status" value="1"/>
</dbReference>